<gene>
    <name evidence="3" type="ORF">FHL05_00585</name>
    <name evidence="2" type="ORF">FHL06_11545</name>
</gene>
<reference evidence="4 5" key="1">
    <citation type="journal article" date="2019" name="Syst. Appl. Microbiol.">
        <title>Polyphasic characterization of two novel Lactobacillus spp. isolated from blown salami packages: Description of Lactobacillus halodurans sp. nov. and Lactobacillus salsicarnum sp. nov.</title>
        <authorList>
            <person name="Schuster J.A."/>
            <person name="Klingl A."/>
            <person name="Vogel R.F."/>
            <person name="Ehrmann M.A."/>
        </authorList>
    </citation>
    <scope>NUCLEOTIDE SEQUENCE [LARGE SCALE GENOMIC DNA]</scope>
    <source>
        <strain evidence="3 4">TMW 1.1920</strain>
        <strain evidence="2 5">TMW 1.2172</strain>
    </source>
</reference>
<evidence type="ECO:0000313" key="2">
    <source>
        <dbReference type="EMBL" id="MQS76971.1"/>
    </source>
</evidence>
<keyword evidence="4" id="KW-1185">Reference proteome</keyword>
<sequence length="354" mass="41295">MKLQNKRLMKLLASKIEPKVSIILPIHQGTPQIDENILTYKNLLKCVKKQLELNYPRRLWNQLVEKLESLVLDRELWHNEYRSLLIFGNDEGLEICQMRHAVLPKEHVGNTFLVQDLLLPEENKTSADYLINLSRDRINVFDIQTLKQVEIPGLYLNFADYYSDFDANSNLNSGSYGGLQANFHGHRSKSEEQQKDQLIYYQYLDQSFNELYRNKGYTFVLAGLPEVVNVFLNEYQNRNYIDGVMHVSVLNYSHQQFENKMKEFFSFEKVATIEKIKREFHQANEQNRVINDIAIIDFALNNHDVKSLVSFNDGSSYSIAHNKLLIKSLINKINCLVLYLPSAKNYSSINAILY</sequence>
<name>A0A5P0ZTQ4_9LACO</name>
<dbReference type="EMBL" id="VDFO01000002">
    <property type="protein sequence ID" value="MQS96387.1"/>
    <property type="molecule type" value="Genomic_DNA"/>
</dbReference>
<dbReference type="EMBL" id="VDFP01000037">
    <property type="protein sequence ID" value="MQS76971.1"/>
    <property type="molecule type" value="Genomic_DNA"/>
</dbReference>
<evidence type="ECO:0000313" key="5">
    <source>
        <dbReference type="Proteomes" id="UP000414364"/>
    </source>
</evidence>
<comment type="caution">
    <text evidence="3">The sequence shown here is derived from an EMBL/GenBank/DDBJ whole genome shotgun (WGS) entry which is preliminary data.</text>
</comment>
<dbReference type="Proteomes" id="UP000371423">
    <property type="component" value="Unassembled WGS sequence"/>
</dbReference>
<organism evidence="3 4">
    <name type="scientific">Companilactobacillus halodurans</name>
    <dbReference type="NCBI Taxonomy" id="2584183"/>
    <lineage>
        <taxon>Bacteria</taxon>
        <taxon>Bacillati</taxon>
        <taxon>Bacillota</taxon>
        <taxon>Bacilli</taxon>
        <taxon>Lactobacillales</taxon>
        <taxon>Lactobacillaceae</taxon>
        <taxon>Companilactobacillus</taxon>
    </lineage>
</organism>
<accession>A0A5P0ZTQ4</accession>
<evidence type="ECO:0000313" key="4">
    <source>
        <dbReference type="Proteomes" id="UP000371423"/>
    </source>
</evidence>
<proteinExistence type="predicted"/>
<dbReference type="Proteomes" id="UP000414364">
    <property type="component" value="Unassembled WGS sequence"/>
</dbReference>
<dbReference type="OrthoDB" id="2272287at2"/>
<dbReference type="RefSeq" id="WP_153386746.1">
    <property type="nucleotide sequence ID" value="NZ_VDFO01000002.1"/>
</dbReference>
<dbReference type="AlphaFoldDB" id="A0A5P0ZTQ4"/>
<evidence type="ECO:0000259" key="1">
    <source>
        <dbReference type="Pfam" id="PF18851"/>
    </source>
</evidence>
<dbReference type="Pfam" id="PF18851">
    <property type="entry name" value="baeRF_family8"/>
    <property type="match status" value="1"/>
</dbReference>
<dbReference type="InterPro" id="IPR040830">
    <property type="entry name" value="Bact_RF_family8"/>
</dbReference>
<protein>
    <recommendedName>
        <fullName evidence="1">Bacterial archaeo-eukaryotic release factor family 8 domain-containing protein</fullName>
    </recommendedName>
</protein>
<feature type="domain" description="Bacterial archaeo-eukaryotic release factor family 8" evidence="1">
    <location>
        <begin position="127"/>
        <end position="263"/>
    </location>
</feature>
<evidence type="ECO:0000313" key="3">
    <source>
        <dbReference type="EMBL" id="MQS96387.1"/>
    </source>
</evidence>